<protein>
    <submittedName>
        <fullName evidence="1">Uncharacterized protein</fullName>
    </submittedName>
</protein>
<name>A0A0A9CSR0_ARUDO</name>
<reference evidence="1" key="1">
    <citation type="submission" date="2014-09" db="EMBL/GenBank/DDBJ databases">
        <authorList>
            <person name="Magalhaes I.L.F."/>
            <person name="Oliveira U."/>
            <person name="Santos F.R."/>
            <person name="Vidigal T.H.D.A."/>
            <person name="Brescovit A.D."/>
            <person name="Santos A.J."/>
        </authorList>
    </citation>
    <scope>NUCLEOTIDE SEQUENCE</scope>
    <source>
        <tissue evidence="1">Shoot tissue taken approximately 20 cm above the soil surface</tissue>
    </source>
</reference>
<proteinExistence type="predicted"/>
<evidence type="ECO:0000313" key="1">
    <source>
        <dbReference type="EMBL" id="JAD77473.1"/>
    </source>
</evidence>
<dbReference type="EMBL" id="GBRH01220422">
    <property type="protein sequence ID" value="JAD77473.1"/>
    <property type="molecule type" value="Transcribed_RNA"/>
</dbReference>
<sequence>MSKAITIAGTPVLRSYHRRRETATTRLAVLAPQLVGPRHHRQEARLLRLLILRALRLTRPACYKPAWRGEARRGEARPASDPGAQPRHDVVHHLLLLGLDQEVVQEPIVEFDGLVRGRGLLVQRPRALGVGHHVVRAVQHQHRDGDPVQMLLQVRRQAEDLVACPDPDRAREHELVRVLGSQGLRVARHRWPVPV</sequence>
<organism evidence="1">
    <name type="scientific">Arundo donax</name>
    <name type="common">Giant reed</name>
    <name type="synonym">Donax arundinaceus</name>
    <dbReference type="NCBI Taxonomy" id="35708"/>
    <lineage>
        <taxon>Eukaryota</taxon>
        <taxon>Viridiplantae</taxon>
        <taxon>Streptophyta</taxon>
        <taxon>Embryophyta</taxon>
        <taxon>Tracheophyta</taxon>
        <taxon>Spermatophyta</taxon>
        <taxon>Magnoliopsida</taxon>
        <taxon>Liliopsida</taxon>
        <taxon>Poales</taxon>
        <taxon>Poaceae</taxon>
        <taxon>PACMAD clade</taxon>
        <taxon>Arundinoideae</taxon>
        <taxon>Arundineae</taxon>
        <taxon>Arundo</taxon>
    </lineage>
</organism>
<accession>A0A0A9CSR0</accession>
<dbReference type="AlphaFoldDB" id="A0A0A9CSR0"/>
<reference evidence="1" key="2">
    <citation type="journal article" date="2015" name="Data Brief">
        <title>Shoot transcriptome of the giant reed, Arundo donax.</title>
        <authorList>
            <person name="Barrero R.A."/>
            <person name="Guerrero F.D."/>
            <person name="Moolhuijzen P."/>
            <person name="Goolsby J.A."/>
            <person name="Tidwell J."/>
            <person name="Bellgard S.E."/>
            <person name="Bellgard M.I."/>
        </authorList>
    </citation>
    <scope>NUCLEOTIDE SEQUENCE</scope>
    <source>
        <tissue evidence="1">Shoot tissue taken approximately 20 cm above the soil surface</tissue>
    </source>
</reference>